<evidence type="ECO:0000259" key="11">
    <source>
        <dbReference type="PROSITE" id="PS50850"/>
    </source>
</evidence>
<feature type="region of interest" description="Disordered" evidence="9">
    <location>
        <begin position="1"/>
        <end position="33"/>
    </location>
</feature>
<dbReference type="EMBL" id="JAKWFO010000014">
    <property type="protein sequence ID" value="KAI9632888.1"/>
    <property type="molecule type" value="Genomic_DNA"/>
</dbReference>
<evidence type="ECO:0000313" key="13">
    <source>
        <dbReference type="Proteomes" id="UP001164286"/>
    </source>
</evidence>
<feature type="transmembrane region" description="Helical" evidence="10">
    <location>
        <begin position="245"/>
        <end position="267"/>
    </location>
</feature>
<evidence type="ECO:0000256" key="3">
    <source>
        <dbReference type="ARBA" id="ARBA00022448"/>
    </source>
</evidence>
<dbReference type="Pfam" id="PF00083">
    <property type="entry name" value="Sugar_tr"/>
    <property type="match status" value="1"/>
</dbReference>
<dbReference type="FunFam" id="1.20.1250.20:FF:000474">
    <property type="entry name" value="Sugar transporter, putative"/>
    <property type="match status" value="1"/>
</dbReference>
<dbReference type="Gene3D" id="1.20.1250.20">
    <property type="entry name" value="MFS general substrate transporter like domains"/>
    <property type="match status" value="1"/>
</dbReference>
<dbReference type="GO" id="GO:0022857">
    <property type="term" value="F:transmembrane transporter activity"/>
    <property type="evidence" value="ECO:0007669"/>
    <property type="project" value="InterPro"/>
</dbReference>
<evidence type="ECO:0000256" key="5">
    <source>
        <dbReference type="ARBA" id="ARBA00022989"/>
    </source>
</evidence>
<dbReference type="InterPro" id="IPR050814">
    <property type="entry name" value="Myo-inositol_Transporter"/>
</dbReference>
<accession>A0AA38H2D2</accession>
<feature type="transmembrane region" description="Helical" evidence="10">
    <location>
        <begin position="188"/>
        <end position="206"/>
    </location>
</feature>
<reference evidence="12" key="1">
    <citation type="journal article" date="2022" name="G3 (Bethesda)">
        <title>High quality genome of the basidiomycete yeast Dioszegia hungarica PDD-24b-2 isolated from cloud water.</title>
        <authorList>
            <person name="Jarrige D."/>
            <person name="Haridas S."/>
            <person name="Bleykasten-Grosshans C."/>
            <person name="Joly M."/>
            <person name="Nadalig T."/>
            <person name="Sancelme M."/>
            <person name="Vuilleumier S."/>
            <person name="Grigoriev I.V."/>
            <person name="Amato P."/>
            <person name="Bringel F."/>
        </authorList>
    </citation>
    <scope>NUCLEOTIDE SEQUENCE</scope>
    <source>
        <strain evidence="12">PDD-24b-2</strain>
    </source>
</reference>
<evidence type="ECO:0000256" key="1">
    <source>
        <dbReference type="ARBA" id="ARBA00004141"/>
    </source>
</evidence>
<dbReference type="PRINTS" id="PR00171">
    <property type="entry name" value="SUGRTRNSPORT"/>
</dbReference>
<dbReference type="InterPro" id="IPR036259">
    <property type="entry name" value="MFS_trans_sf"/>
</dbReference>
<feature type="compositionally biased region" description="Basic and acidic residues" evidence="9">
    <location>
        <begin position="1"/>
        <end position="24"/>
    </location>
</feature>
<dbReference type="GeneID" id="77725385"/>
<evidence type="ECO:0000256" key="4">
    <source>
        <dbReference type="ARBA" id="ARBA00022692"/>
    </source>
</evidence>
<dbReference type="PANTHER" id="PTHR48020">
    <property type="entry name" value="PROTON MYO-INOSITOL COTRANSPORTER"/>
    <property type="match status" value="1"/>
</dbReference>
<comment type="similarity">
    <text evidence="2 8">Belongs to the major facilitator superfamily. Sugar transporter (TC 2.A.1.1) family.</text>
</comment>
<proteinExistence type="inferred from homology"/>
<dbReference type="Proteomes" id="UP001164286">
    <property type="component" value="Unassembled WGS sequence"/>
</dbReference>
<comment type="subcellular location">
    <subcellularLocation>
        <location evidence="1">Membrane</location>
        <topology evidence="1">Multi-pass membrane protein</topology>
    </subcellularLocation>
</comment>
<dbReference type="GO" id="GO:0015791">
    <property type="term" value="P:polyol transmembrane transport"/>
    <property type="evidence" value="ECO:0007669"/>
    <property type="project" value="UniProtKB-ARBA"/>
</dbReference>
<dbReference type="InterPro" id="IPR020846">
    <property type="entry name" value="MFS_dom"/>
</dbReference>
<evidence type="ECO:0000256" key="7">
    <source>
        <dbReference type="ARBA" id="ARBA00049119"/>
    </source>
</evidence>
<keyword evidence="3 8" id="KW-0813">Transport</keyword>
<evidence type="ECO:0000256" key="10">
    <source>
        <dbReference type="SAM" id="Phobius"/>
    </source>
</evidence>
<feature type="transmembrane region" description="Helical" evidence="10">
    <location>
        <begin position="273"/>
        <end position="296"/>
    </location>
</feature>
<evidence type="ECO:0000256" key="6">
    <source>
        <dbReference type="ARBA" id="ARBA00023136"/>
    </source>
</evidence>
<dbReference type="AlphaFoldDB" id="A0AA38H2D2"/>
<evidence type="ECO:0000256" key="8">
    <source>
        <dbReference type="RuleBase" id="RU003346"/>
    </source>
</evidence>
<dbReference type="SUPFAM" id="SSF103473">
    <property type="entry name" value="MFS general substrate transporter"/>
    <property type="match status" value="1"/>
</dbReference>
<dbReference type="GO" id="GO:0016020">
    <property type="term" value="C:membrane"/>
    <property type="evidence" value="ECO:0007669"/>
    <property type="project" value="UniProtKB-SubCell"/>
</dbReference>
<comment type="catalytic activity">
    <reaction evidence="7">
        <text>myo-inositol(out) + H(+)(out) = myo-inositol(in) + H(+)(in)</text>
        <dbReference type="Rhea" id="RHEA:60364"/>
        <dbReference type="ChEBI" id="CHEBI:15378"/>
        <dbReference type="ChEBI" id="CHEBI:17268"/>
    </reaction>
</comment>
<feature type="transmembrane region" description="Helical" evidence="10">
    <location>
        <begin position="529"/>
        <end position="548"/>
    </location>
</feature>
<dbReference type="RefSeq" id="XP_052942665.1">
    <property type="nucleotide sequence ID" value="XM_053086184.1"/>
</dbReference>
<dbReference type="PANTHER" id="PTHR48020:SF4">
    <property type="entry name" value="SYMPORT, PUTATIVE (AFU_ORTHOLOGUE AFUA_3G11790)-RELATED"/>
    <property type="match status" value="1"/>
</dbReference>
<keyword evidence="4 10" id="KW-0812">Transmembrane</keyword>
<dbReference type="NCBIfam" id="TIGR00879">
    <property type="entry name" value="SP"/>
    <property type="match status" value="1"/>
</dbReference>
<dbReference type="PROSITE" id="PS00217">
    <property type="entry name" value="SUGAR_TRANSPORT_2"/>
    <property type="match status" value="1"/>
</dbReference>
<dbReference type="GO" id="GO:0015798">
    <property type="term" value="P:myo-inositol transport"/>
    <property type="evidence" value="ECO:0007669"/>
    <property type="project" value="UniProtKB-ARBA"/>
</dbReference>
<feature type="domain" description="Major facilitator superfamily (MFS) profile" evidence="11">
    <location>
        <begin position="109"/>
        <end position="552"/>
    </location>
</feature>
<gene>
    <name evidence="12" type="ORF">MKK02DRAFT_20018</name>
</gene>
<comment type="caution">
    <text evidence="12">The sequence shown here is derived from an EMBL/GenBank/DDBJ whole genome shotgun (WGS) entry which is preliminary data.</text>
</comment>
<dbReference type="PROSITE" id="PS50850">
    <property type="entry name" value="MFS"/>
    <property type="match status" value="1"/>
</dbReference>
<evidence type="ECO:0000313" key="12">
    <source>
        <dbReference type="EMBL" id="KAI9632888.1"/>
    </source>
</evidence>
<keyword evidence="5 10" id="KW-1133">Transmembrane helix</keyword>
<evidence type="ECO:0000256" key="9">
    <source>
        <dbReference type="SAM" id="MobiDB-lite"/>
    </source>
</evidence>
<dbReference type="InterPro" id="IPR003663">
    <property type="entry name" value="Sugar/inositol_transpt"/>
</dbReference>
<keyword evidence="6 10" id="KW-0472">Membrane</keyword>
<sequence length="605" mass="67334">MSDKHLATEADVKNDHLATHHEDLEYGDAGPRVRNPLRGIPKHELYQGVEAFTQEHNLQEYTEVFKRGALVAQKPLGYNSLSELSSEEKEALQYEQDHKWSGPWPLYFTVFVCAIGAACQGWDQTGSNGANLSFPAEFGIATPFDQPGGANDEWKVGFVNSAPYISAALVGVWLSDPLNNYFGRRGEIFITALVLIVTPIASGFTQSWQALLAVRLVLGLALGAKAATVPMYAAELAPARIRGALVMGWQLWTAFGIFIGFCANAVVKDAGRITWRLQLGSAFIPAVPLAILIYMCPESPRWYMKKGRLTDAWASMRKIRHHEIQAARDLYYAYVQFVEESQTVQGTTYVSRFTELFTIPRCRRATIASSAVMLAQQLCGINIMAFYSSTIFVEGGYTPTQALYASIGFGAVNFLFAFPAVFTIDTFGRRSLLLLTFPNMCWTLLAGGMCFFIQDASLRTTLVALFVYIFTAFYSFGEGPVPNMYAAEVFPLAQREQGVAWAIAVTNFFSSVLALTFPRLLRAFTAPGAFGFYAFLNAVAFVMLFLVFPETKQLTLEELDSVFSVPVPVFAKYQTTKVLPWWFKRYVFRNKSAVCPPLYHNASDE</sequence>
<feature type="transmembrane region" description="Helical" evidence="10">
    <location>
        <begin position="212"/>
        <end position="233"/>
    </location>
</feature>
<organism evidence="12 13">
    <name type="scientific">Dioszegia hungarica</name>
    <dbReference type="NCBI Taxonomy" id="4972"/>
    <lineage>
        <taxon>Eukaryota</taxon>
        <taxon>Fungi</taxon>
        <taxon>Dikarya</taxon>
        <taxon>Basidiomycota</taxon>
        <taxon>Agaricomycotina</taxon>
        <taxon>Tremellomycetes</taxon>
        <taxon>Tremellales</taxon>
        <taxon>Bulleribasidiaceae</taxon>
        <taxon>Dioszegia</taxon>
    </lineage>
</organism>
<dbReference type="InterPro" id="IPR005829">
    <property type="entry name" value="Sugar_transporter_CS"/>
</dbReference>
<feature type="transmembrane region" description="Helical" evidence="10">
    <location>
        <begin position="460"/>
        <end position="477"/>
    </location>
</feature>
<protein>
    <submittedName>
        <fullName evidence="12">Transporter-domain-containing protein</fullName>
    </submittedName>
</protein>
<feature type="transmembrane region" description="Helical" evidence="10">
    <location>
        <begin position="498"/>
        <end position="517"/>
    </location>
</feature>
<feature type="transmembrane region" description="Helical" evidence="10">
    <location>
        <begin position="431"/>
        <end position="454"/>
    </location>
</feature>
<keyword evidence="13" id="KW-1185">Reference proteome</keyword>
<feature type="transmembrane region" description="Helical" evidence="10">
    <location>
        <begin position="371"/>
        <end position="390"/>
    </location>
</feature>
<feature type="transmembrane region" description="Helical" evidence="10">
    <location>
        <begin position="402"/>
        <end position="424"/>
    </location>
</feature>
<evidence type="ECO:0000256" key="2">
    <source>
        <dbReference type="ARBA" id="ARBA00010992"/>
    </source>
</evidence>
<dbReference type="InterPro" id="IPR005828">
    <property type="entry name" value="MFS_sugar_transport-like"/>
</dbReference>
<name>A0AA38H2D2_9TREE</name>